<dbReference type="AlphaFoldDB" id="A0AA36D0R2"/>
<keyword evidence="3" id="KW-1185">Reference proteome</keyword>
<protein>
    <submittedName>
        <fullName evidence="2">Uncharacterized protein</fullName>
    </submittedName>
</protein>
<proteinExistence type="predicted"/>
<feature type="region of interest" description="Disordered" evidence="1">
    <location>
        <begin position="1"/>
        <end position="72"/>
    </location>
</feature>
<evidence type="ECO:0000313" key="2">
    <source>
        <dbReference type="EMBL" id="CAJ0577824.1"/>
    </source>
</evidence>
<feature type="compositionally biased region" description="Polar residues" evidence="1">
    <location>
        <begin position="221"/>
        <end position="230"/>
    </location>
</feature>
<feature type="compositionally biased region" description="Polar residues" evidence="1">
    <location>
        <begin position="237"/>
        <end position="252"/>
    </location>
</feature>
<sequence length="346" mass="38038">MASKDGIVRLPATAKSGSYRSAHSVLPTPSPEREIAQQHSHTNGYARPPSPEPEPSPQKPQADFAFREDDLYVTGEKLQREIPAGKAALARAMFDSTDQTSPPSPLNEAQRKYSLNSYLRPDTRPAGAPPDASFDEAALKVTSDTLKREIPAGTAASKISRFANGEIGQTNSLPRIRFKPGQLRTPFHESDTNLAKEEPSSGYETAAEPQRADVRPPPPQRSASVAQFQFSREDPTKQTVEIRTPVPTSSGPSRKPYEPVYADAYDRAAAPWKAPTRAALVTPQMALGTTTQRSAPRQQPPQHQQQVQQQQQHTDLCHMSPGAMREQFRFNIDLSNDGTPITISRR</sequence>
<feature type="region of interest" description="Disordered" evidence="1">
    <location>
        <begin position="152"/>
        <end position="258"/>
    </location>
</feature>
<accession>A0AA36D0R2</accession>
<dbReference type="Proteomes" id="UP001177023">
    <property type="component" value="Unassembled WGS sequence"/>
</dbReference>
<reference evidence="2" key="1">
    <citation type="submission" date="2023-06" db="EMBL/GenBank/DDBJ databases">
        <authorList>
            <person name="Delattre M."/>
        </authorList>
    </citation>
    <scope>NUCLEOTIDE SEQUENCE</scope>
    <source>
        <strain evidence="2">AF72</strain>
    </source>
</reference>
<feature type="compositionally biased region" description="Pro residues" evidence="1">
    <location>
        <begin position="48"/>
        <end position="58"/>
    </location>
</feature>
<comment type="caution">
    <text evidence="2">The sequence shown here is derived from an EMBL/GenBank/DDBJ whole genome shotgun (WGS) entry which is preliminary data.</text>
</comment>
<evidence type="ECO:0000313" key="3">
    <source>
        <dbReference type="Proteomes" id="UP001177023"/>
    </source>
</evidence>
<feature type="non-terminal residue" evidence="2">
    <location>
        <position position="346"/>
    </location>
</feature>
<feature type="region of interest" description="Disordered" evidence="1">
    <location>
        <begin position="93"/>
        <end position="112"/>
    </location>
</feature>
<name>A0AA36D0R2_9BILA</name>
<dbReference type="EMBL" id="CATQJA010002652">
    <property type="protein sequence ID" value="CAJ0577824.1"/>
    <property type="molecule type" value="Genomic_DNA"/>
</dbReference>
<feature type="compositionally biased region" description="Basic and acidic residues" evidence="1">
    <location>
        <begin position="186"/>
        <end position="199"/>
    </location>
</feature>
<gene>
    <name evidence="2" type="ORF">MSPICULIGERA_LOCUS16090</name>
</gene>
<feature type="compositionally biased region" description="Low complexity" evidence="1">
    <location>
        <begin position="300"/>
        <end position="313"/>
    </location>
</feature>
<organism evidence="2 3">
    <name type="scientific">Mesorhabditis spiculigera</name>
    <dbReference type="NCBI Taxonomy" id="96644"/>
    <lineage>
        <taxon>Eukaryota</taxon>
        <taxon>Metazoa</taxon>
        <taxon>Ecdysozoa</taxon>
        <taxon>Nematoda</taxon>
        <taxon>Chromadorea</taxon>
        <taxon>Rhabditida</taxon>
        <taxon>Rhabditina</taxon>
        <taxon>Rhabditomorpha</taxon>
        <taxon>Rhabditoidea</taxon>
        <taxon>Rhabditidae</taxon>
        <taxon>Mesorhabditinae</taxon>
        <taxon>Mesorhabditis</taxon>
    </lineage>
</organism>
<feature type="compositionally biased region" description="Polar residues" evidence="1">
    <location>
        <begin position="287"/>
        <end position="297"/>
    </location>
</feature>
<evidence type="ECO:0000256" key="1">
    <source>
        <dbReference type="SAM" id="MobiDB-lite"/>
    </source>
</evidence>
<feature type="region of interest" description="Disordered" evidence="1">
    <location>
        <begin position="281"/>
        <end position="315"/>
    </location>
</feature>